<evidence type="ECO:0000256" key="6">
    <source>
        <dbReference type="ARBA" id="ARBA00012728"/>
    </source>
</evidence>
<dbReference type="STRING" id="1291052.FC18_GL001933"/>
<dbReference type="PRINTS" id="PR00509">
    <property type="entry name" value="PGMPMM"/>
</dbReference>
<evidence type="ECO:0000256" key="2">
    <source>
        <dbReference type="ARBA" id="ARBA00001946"/>
    </source>
</evidence>
<keyword evidence="7" id="KW-0119">Carbohydrate metabolism</keyword>
<dbReference type="Gene3D" id="3.40.120.10">
    <property type="entry name" value="Alpha-D-Glucose-1,6-Bisphosphate, subunit A, domain 3"/>
    <property type="match status" value="3"/>
</dbReference>
<dbReference type="PATRIC" id="fig|1291052.5.peg.1996"/>
<evidence type="ECO:0000256" key="7">
    <source>
        <dbReference type="ARBA" id="ARBA00022526"/>
    </source>
</evidence>
<evidence type="ECO:0000256" key="5">
    <source>
        <dbReference type="ARBA" id="ARBA00010231"/>
    </source>
</evidence>
<comment type="catalytic activity">
    <reaction evidence="1">
        <text>alpha-D-glucose 1-phosphate = alpha-D-glucose 6-phosphate</text>
        <dbReference type="Rhea" id="RHEA:23536"/>
        <dbReference type="ChEBI" id="CHEBI:58225"/>
        <dbReference type="ChEBI" id="CHEBI:58601"/>
        <dbReference type="EC" id="5.4.2.2"/>
    </reaction>
</comment>
<evidence type="ECO:0000259" key="18">
    <source>
        <dbReference type="Pfam" id="PF02879"/>
    </source>
</evidence>
<keyword evidence="11" id="KW-0413">Isomerase</keyword>
<feature type="domain" description="Alpha-D-phosphohexomutase alpha/beta/alpha" evidence="18">
    <location>
        <begin position="213"/>
        <end position="320"/>
    </location>
</feature>
<comment type="similarity">
    <text evidence="5 15">Belongs to the phosphohexose mutase family.</text>
</comment>
<dbReference type="Pfam" id="PF02878">
    <property type="entry name" value="PGM_PMM_I"/>
    <property type="match status" value="1"/>
</dbReference>
<dbReference type="PANTHER" id="PTHR45745:SF1">
    <property type="entry name" value="PHOSPHOGLUCOMUTASE 2B-RELATED"/>
    <property type="match status" value="1"/>
</dbReference>
<comment type="pathway">
    <text evidence="3">Glycolipid metabolism; diglucosyl-diacylglycerol biosynthesis.</text>
</comment>
<evidence type="ECO:0000256" key="15">
    <source>
        <dbReference type="RuleBase" id="RU004326"/>
    </source>
</evidence>
<feature type="domain" description="Alpha-D-phosphohexomutase C-terminal" evidence="16">
    <location>
        <begin position="505"/>
        <end position="559"/>
    </location>
</feature>
<dbReference type="Gene3D" id="3.30.310.50">
    <property type="entry name" value="Alpha-D-phosphohexomutase, C-terminal domain"/>
    <property type="match status" value="1"/>
</dbReference>
<evidence type="ECO:0000259" key="17">
    <source>
        <dbReference type="Pfam" id="PF02878"/>
    </source>
</evidence>
<dbReference type="GO" id="GO:0000287">
    <property type="term" value="F:magnesium ion binding"/>
    <property type="evidence" value="ECO:0007669"/>
    <property type="project" value="InterPro"/>
</dbReference>
<evidence type="ECO:0000313" key="21">
    <source>
        <dbReference type="Proteomes" id="UP000051679"/>
    </source>
</evidence>
<evidence type="ECO:0000256" key="12">
    <source>
        <dbReference type="ARBA" id="ARBA00039995"/>
    </source>
</evidence>
<comment type="caution">
    <text evidence="20">The sequence shown here is derived from an EMBL/GenBank/DDBJ whole genome shotgun (WGS) entry which is preliminary data.</text>
</comment>
<dbReference type="InterPro" id="IPR005845">
    <property type="entry name" value="A-D-PHexomutase_a/b/a-II"/>
</dbReference>
<dbReference type="GO" id="GO:0008973">
    <property type="term" value="F:phosphopentomutase activity"/>
    <property type="evidence" value="ECO:0007669"/>
    <property type="project" value="TreeGrafter"/>
</dbReference>
<evidence type="ECO:0000256" key="8">
    <source>
        <dbReference type="ARBA" id="ARBA00022553"/>
    </source>
</evidence>
<dbReference type="Pfam" id="PF00408">
    <property type="entry name" value="PGM_PMM_IV"/>
    <property type="match status" value="1"/>
</dbReference>
<dbReference type="GO" id="GO:0006006">
    <property type="term" value="P:glucose metabolic process"/>
    <property type="evidence" value="ECO:0007669"/>
    <property type="project" value="UniProtKB-KW"/>
</dbReference>
<dbReference type="Pfam" id="PF02879">
    <property type="entry name" value="PGM_PMM_II"/>
    <property type="match status" value="1"/>
</dbReference>
<protein>
    <recommendedName>
        <fullName evidence="12">Phosphoglucomutase</fullName>
        <ecNumber evidence="6">5.4.2.2</ecNumber>
    </recommendedName>
    <alternativeName>
        <fullName evidence="14">Alpha-phosphoglucomutase</fullName>
    </alternativeName>
    <alternativeName>
        <fullName evidence="13">Glucose phosphomutase</fullName>
    </alternativeName>
</protein>
<dbReference type="GO" id="GO:0006166">
    <property type="term" value="P:purine ribonucleoside salvage"/>
    <property type="evidence" value="ECO:0007669"/>
    <property type="project" value="TreeGrafter"/>
</dbReference>
<keyword evidence="10 15" id="KW-0460">Magnesium</keyword>
<evidence type="ECO:0000256" key="14">
    <source>
        <dbReference type="ARBA" id="ARBA00041467"/>
    </source>
</evidence>
<keyword evidence="9 15" id="KW-0479">Metal-binding</keyword>
<evidence type="ECO:0000256" key="10">
    <source>
        <dbReference type="ARBA" id="ARBA00022842"/>
    </source>
</evidence>
<evidence type="ECO:0000313" key="20">
    <source>
        <dbReference type="EMBL" id="KRM56459.1"/>
    </source>
</evidence>
<sequence length="579" mass="63194">MADMGYDDTYAVWAKQTNLPEELAKDLAAQKDDAEAREDAFAVPMSFGTAGMRGVYGAGINRMNIYTVAQATAGLARYMNELGAATCARGVAISFDSRHNSELFAHVSAHVLGAAGIKSYVFDALRPTPELSFAVRELHAFAGIMITASHNPKQYNGYKLYGEDGGQLPPEASDKITEYVRAVTDIFNIAQADETELRASGLMQLIGEDIDAAYLDAVATVTVNPELVRRVGKTMKLVYSPLHGTGKVPVMRALQHAGFANFAMVRQQAIYDPEFSTVTHPNPEFKEAFDLAIKLGREQDADLLIATDPDADRLGAAVRKDGEYHLLTGNQIASLLLHYILEANKQAGTLPANAAVVKSFVSTELADAICKDYGVAMINVETGFKFIGDQIAHYETTGDHTFMFGFEESYGYLIKPFVRDKDAVQSTLLLAEVAAYYQERGMTLADAIDALYQRYGYYAEQTTSLEFAGVTGPKKMAALMVAFREEAPTEFAGVKIARVEDYLTQQAQLEDGTTTAITLPKANVLKYYMEDGTWIAIRPSGTEPKVKFYIGVQGKSDADAQAKLHQYATALNTFAESAE</sequence>
<evidence type="ECO:0000259" key="16">
    <source>
        <dbReference type="Pfam" id="PF00408"/>
    </source>
</evidence>
<comment type="cofactor">
    <cofactor evidence="2">
        <name>Mg(2+)</name>
        <dbReference type="ChEBI" id="CHEBI:18420"/>
    </cofactor>
</comment>
<name>A0A0R1ZWI8_9LACO</name>
<reference evidence="20 21" key="1">
    <citation type="journal article" date="2015" name="Genome Announc.">
        <title>Expanding the biotechnology potential of lactobacilli through comparative genomics of 213 strains and associated genera.</title>
        <authorList>
            <person name="Sun Z."/>
            <person name="Harris H.M."/>
            <person name="McCann A."/>
            <person name="Guo C."/>
            <person name="Argimon S."/>
            <person name="Zhang W."/>
            <person name="Yang X."/>
            <person name="Jeffery I.B."/>
            <person name="Cooney J.C."/>
            <person name="Kagawa T.F."/>
            <person name="Liu W."/>
            <person name="Song Y."/>
            <person name="Salvetti E."/>
            <person name="Wrobel A."/>
            <person name="Rasinkangas P."/>
            <person name="Parkhill J."/>
            <person name="Rea M.C."/>
            <person name="O'Sullivan O."/>
            <person name="Ritari J."/>
            <person name="Douillard F.P."/>
            <person name="Paul Ross R."/>
            <person name="Yang R."/>
            <person name="Briner A.E."/>
            <person name="Felis G.E."/>
            <person name="de Vos W.M."/>
            <person name="Barrangou R."/>
            <person name="Klaenhammer T.R."/>
            <person name="Caufield P.W."/>
            <person name="Cui Y."/>
            <person name="Zhang H."/>
            <person name="O'Toole P.W."/>
        </authorList>
    </citation>
    <scope>NUCLEOTIDE SEQUENCE [LARGE SCALE GENOMIC DNA]</scope>
    <source>
        <strain evidence="20 21">DSM 20505</strain>
    </source>
</reference>
<dbReference type="InterPro" id="IPR036900">
    <property type="entry name" value="A-D-PHexomutase_C_sf"/>
</dbReference>
<proteinExistence type="inferred from homology"/>
<evidence type="ECO:0000256" key="1">
    <source>
        <dbReference type="ARBA" id="ARBA00000443"/>
    </source>
</evidence>
<keyword evidence="8" id="KW-0597">Phosphoprotein</keyword>
<dbReference type="AlphaFoldDB" id="A0A0R1ZWI8"/>
<dbReference type="GO" id="GO:0004614">
    <property type="term" value="F:phosphoglucomutase activity"/>
    <property type="evidence" value="ECO:0007669"/>
    <property type="project" value="UniProtKB-EC"/>
</dbReference>
<dbReference type="InterPro" id="IPR005843">
    <property type="entry name" value="A-D-PHexomutase_C"/>
</dbReference>
<dbReference type="CDD" id="cd05799">
    <property type="entry name" value="PGM2"/>
    <property type="match status" value="1"/>
</dbReference>
<evidence type="ECO:0000259" key="19">
    <source>
        <dbReference type="Pfam" id="PF02880"/>
    </source>
</evidence>
<dbReference type="SUPFAM" id="SSF53738">
    <property type="entry name" value="Phosphoglucomutase, first 3 domains"/>
    <property type="match status" value="3"/>
</dbReference>
<evidence type="ECO:0000256" key="9">
    <source>
        <dbReference type="ARBA" id="ARBA00022723"/>
    </source>
</evidence>
<evidence type="ECO:0000256" key="3">
    <source>
        <dbReference type="ARBA" id="ARBA00005164"/>
    </source>
</evidence>
<gene>
    <name evidence="20" type="ORF">FC18_GL001933</name>
</gene>
<organism evidence="20 21">
    <name type="scientific">Lacticaseibacillus sharpeae JCM 1186 = DSM 20505</name>
    <dbReference type="NCBI Taxonomy" id="1291052"/>
    <lineage>
        <taxon>Bacteria</taxon>
        <taxon>Bacillati</taxon>
        <taxon>Bacillota</taxon>
        <taxon>Bacilli</taxon>
        <taxon>Lactobacillales</taxon>
        <taxon>Lactobacillaceae</taxon>
        <taxon>Lacticaseibacillus</taxon>
    </lineage>
</organism>
<comment type="pathway">
    <text evidence="4">Lipid metabolism.</text>
</comment>
<evidence type="ECO:0000256" key="13">
    <source>
        <dbReference type="ARBA" id="ARBA00041398"/>
    </source>
</evidence>
<accession>A0A0R1ZWI8</accession>
<dbReference type="InterPro" id="IPR005841">
    <property type="entry name" value="Alpha-D-phosphohexomutase_SF"/>
</dbReference>
<dbReference type="EMBL" id="AYYO01000003">
    <property type="protein sequence ID" value="KRM56459.1"/>
    <property type="molecule type" value="Genomic_DNA"/>
</dbReference>
<dbReference type="SUPFAM" id="SSF55957">
    <property type="entry name" value="Phosphoglucomutase, C-terminal domain"/>
    <property type="match status" value="1"/>
</dbReference>
<dbReference type="PANTHER" id="PTHR45745">
    <property type="entry name" value="PHOSPHOMANNOMUTASE 45A"/>
    <property type="match status" value="1"/>
</dbReference>
<keyword evidence="21" id="KW-1185">Reference proteome</keyword>
<keyword evidence="7" id="KW-0313">Glucose metabolism</keyword>
<feature type="domain" description="Alpha-D-phosphohexomutase alpha/beta/alpha" evidence="19">
    <location>
        <begin position="329"/>
        <end position="455"/>
    </location>
</feature>
<evidence type="ECO:0000256" key="11">
    <source>
        <dbReference type="ARBA" id="ARBA00023235"/>
    </source>
</evidence>
<dbReference type="InterPro" id="IPR005846">
    <property type="entry name" value="A-D-PHexomutase_a/b/a-III"/>
</dbReference>
<dbReference type="InterPro" id="IPR005844">
    <property type="entry name" value="A-D-PHexomutase_a/b/a-I"/>
</dbReference>
<dbReference type="InterPro" id="IPR016055">
    <property type="entry name" value="A-D-PHexomutase_a/b/a-I/II/III"/>
</dbReference>
<dbReference type="Pfam" id="PF02880">
    <property type="entry name" value="PGM_PMM_III"/>
    <property type="match status" value="1"/>
</dbReference>
<dbReference type="InterPro" id="IPR016066">
    <property type="entry name" value="A-D-PHexomutase_CS"/>
</dbReference>
<dbReference type="PROSITE" id="PS00710">
    <property type="entry name" value="PGM_PMM"/>
    <property type="match status" value="1"/>
</dbReference>
<evidence type="ECO:0000256" key="4">
    <source>
        <dbReference type="ARBA" id="ARBA00005189"/>
    </source>
</evidence>
<dbReference type="Proteomes" id="UP000051679">
    <property type="component" value="Unassembled WGS sequence"/>
</dbReference>
<dbReference type="EC" id="5.4.2.2" evidence="6"/>
<feature type="domain" description="Alpha-D-phosphohexomutase alpha/beta/alpha" evidence="17">
    <location>
        <begin position="45"/>
        <end position="182"/>
    </location>
</feature>